<feature type="coiled-coil region" evidence="5">
    <location>
        <begin position="875"/>
        <end position="980"/>
    </location>
</feature>
<feature type="compositionally biased region" description="Polar residues" evidence="6">
    <location>
        <begin position="700"/>
        <end position="730"/>
    </location>
</feature>
<sequence>MSVSKPRESFLGIGRAGSSERLTLHKVGDQNGNAFPISSSSSSSSSSFCLGESSPESLRSISSLSGGRTDSPLDYDMLEVTLMTTVVTEMKKVTGVISKWASEEDDKQDDSEDKSVGKLQMITELSESNDNSVSVYLDANSGIYRHDTWDDNDNLTQALSVTQNSNNDELSSRRGRRHGSTTSDSDATEIPADDDNDEEEALFLSLSSDMGIQSSISQSSDGLVLLGDSAVPDDRPEITCPLDLPLDYQTQPPTSPEKAERCALDSKPTLPHSSHPARAAKTKLTTATLAITKTVAPTGFKSTSLESKRVPCVDLKNVKAKDGSRPTSSPSRTLSQHNKPAPAAGKKVVPRKQDVKTGDGGRGQRPSASPIKVVVVLKPVRGKGNNIKIQHKATASDSAQPPINRTHSTSTSSLGSEMVEEGSLDTPTKSVQEVLDECKPAKFVETAHPIEDAGKESEEDQGIVAPETLKTDVIVKKRSHCRKVSSKLGPSARLQGKGTRVDKASGSALPPGSSSDLHTPGNPEPRKAQSDGSVLEKNGQNASAGSPMKAKQTQSHSQGIPKPRTSADRASALTDLAPTTSTSKPTAIQQPGLGLPGRPALPAASKLPVKGLLISPNSSALGSNENTGATSKASPASAGAPAPTGNKPDERSSRSILLAGSHGATKSSSSSIPATSSDAVTGITAAPKPLAMRSRALSLQARTTATGLKTPTPANHNTAKMTAASQTPSKTAPAASQGLLKQQSHYPLQRSGSARLSRLNSAVDKNKPREAPGRHASSSSYAAVPARGIDQTQQQPPPDLVADVVNLNTPVAPGSPVLVKENSTTGSGTAGASGHGFKARTSSRSSPKAGSHIHGACRAGGSGPVVVDGTVTAKQNQSKEQAEKKNQAINQLRKLLIQGNRRVEALATVIQHLFTEREETLKQKKELSLELENLRAELVSSSQCYERLQKEKEEVRVSFSEALRRLEEQHKEELVQLEHRLRSFYQTEWDKVHQTYQEEADKCRMLMEQQVEELRSRQEAERKNQEVSHSQKIESLKQEYEASIQELKLIHQTDRENLEKTLKETETSLSERISELSEEKEALNEKLQAEEERRKRILSDKNLKDSHTLYLEQELESLKVVLEIKTNQLHQKEKKLMEMDKLVETNVKLEECLKKVQQENEDYKARMDKHAALSKQLSSEQAKLQQTLQKESKVNKRLSMENEELLWKLHNGDLIASPRRLSPTSPFTSPRNSASFPTAAPLSPR</sequence>
<feature type="coiled-coil region" evidence="5">
    <location>
        <begin position="1004"/>
        <end position="1190"/>
    </location>
</feature>
<feature type="compositionally biased region" description="Basic and acidic residues" evidence="6">
    <location>
        <begin position="764"/>
        <end position="773"/>
    </location>
</feature>
<reference evidence="8" key="2">
    <citation type="submission" date="2019-02" db="EMBL/GenBank/DDBJ databases">
        <title>Opniocepnalus argus Var Kimnra genome.</title>
        <authorList>
            <person name="Zhou C."/>
            <person name="Xiao S."/>
        </authorList>
    </citation>
    <scope>NUCLEOTIDE SEQUENCE [LARGE SCALE GENOMIC DNA]</scope>
</reference>
<feature type="region of interest" description="Disordered" evidence="6">
    <location>
        <begin position="313"/>
        <end position="431"/>
    </location>
</feature>
<evidence type="ECO:0000256" key="6">
    <source>
        <dbReference type="SAM" id="MobiDB-lite"/>
    </source>
</evidence>
<accession>A0A6G1PA42</accession>
<feature type="region of interest" description="Disordered" evidence="6">
    <location>
        <begin position="448"/>
        <end position="864"/>
    </location>
</feature>
<feature type="compositionally biased region" description="Basic and acidic residues" evidence="6">
    <location>
        <begin position="313"/>
        <end position="324"/>
    </location>
</feature>
<feature type="region of interest" description="Disordered" evidence="6">
    <location>
        <begin position="161"/>
        <end position="201"/>
    </location>
</feature>
<dbReference type="GO" id="GO:0008017">
    <property type="term" value="F:microtubule binding"/>
    <property type="evidence" value="ECO:0007669"/>
    <property type="project" value="TreeGrafter"/>
</dbReference>
<dbReference type="PANTHER" id="PTHR24200">
    <property type="entry name" value="TOUCAN, ISOFORM A"/>
    <property type="match status" value="1"/>
</dbReference>
<protein>
    <submittedName>
        <fullName evidence="7">Microtubule-associated tumor suppressor 1-like protein A</fullName>
    </submittedName>
</protein>
<feature type="compositionally biased region" description="Low complexity" evidence="6">
    <location>
        <begin position="38"/>
        <end position="68"/>
    </location>
</feature>
<evidence type="ECO:0000313" key="7">
    <source>
        <dbReference type="EMBL" id="KAF3687117.1"/>
    </source>
</evidence>
<name>A0A6G1PA42_CHAAH</name>
<evidence type="ECO:0000313" key="8">
    <source>
        <dbReference type="Proteomes" id="UP000503349"/>
    </source>
</evidence>
<feature type="compositionally biased region" description="Low complexity" evidence="6">
    <location>
        <begin position="627"/>
        <end position="645"/>
    </location>
</feature>
<feature type="compositionally biased region" description="Polar residues" evidence="6">
    <location>
        <begin position="393"/>
        <end position="415"/>
    </location>
</feature>
<evidence type="ECO:0000256" key="3">
    <source>
        <dbReference type="ARBA" id="ARBA00023054"/>
    </source>
</evidence>
<comment type="similarity">
    <text evidence="2">Belongs to the MTUS1 family.</text>
</comment>
<feature type="region of interest" description="Disordered" evidence="6">
    <location>
        <begin position="27"/>
        <end position="70"/>
    </location>
</feature>
<gene>
    <name evidence="7" type="ORF">EXN66_Car002789</name>
</gene>
<evidence type="ECO:0000256" key="1">
    <source>
        <dbReference type="ARBA" id="ARBA00004123"/>
    </source>
</evidence>
<keyword evidence="4" id="KW-0539">Nucleus</keyword>
<organism evidence="7 8">
    <name type="scientific">Channa argus</name>
    <name type="common">Northern snakehead</name>
    <name type="synonym">Ophicephalus argus</name>
    <dbReference type="NCBI Taxonomy" id="215402"/>
    <lineage>
        <taxon>Eukaryota</taxon>
        <taxon>Metazoa</taxon>
        <taxon>Chordata</taxon>
        <taxon>Craniata</taxon>
        <taxon>Vertebrata</taxon>
        <taxon>Euteleostomi</taxon>
        <taxon>Actinopterygii</taxon>
        <taxon>Neopterygii</taxon>
        <taxon>Teleostei</taxon>
        <taxon>Neoteleostei</taxon>
        <taxon>Acanthomorphata</taxon>
        <taxon>Anabantaria</taxon>
        <taxon>Anabantiformes</taxon>
        <taxon>Channoidei</taxon>
        <taxon>Channidae</taxon>
        <taxon>Channa</taxon>
    </lineage>
</organism>
<dbReference type="InterPro" id="IPR051293">
    <property type="entry name" value="MTUS1/CCDC69"/>
</dbReference>
<comment type="subcellular location">
    <subcellularLocation>
        <location evidence="1">Nucleus</location>
    </subcellularLocation>
</comment>
<dbReference type="EMBL" id="CM015714">
    <property type="protein sequence ID" value="KAF3687117.1"/>
    <property type="molecule type" value="Genomic_DNA"/>
</dbReference>
<dbReference type="PANTHER" id="PTHR24200:SF7">
    <property type="entry name" value="MICROTUBULE-ASSOCIATED TUMOR SUPPRESSOR 1"/>
    <property type="match status" value="1"/>
</dbReference>
<reference evidence="7 8" key="1">
    <citation type="submission" date="2019-02" db="EMBL/GenBank/DDBJ databases">
        <title>Opniocepnalus argus genome.</title>
        <authorList>
            <person name="Zhou C."/>
            <person name="Xiao S."/>
        </authorList>
    </citation>
    <scope>NUCLEOTIDE SEQUENCE [LARGE SCALE GENOMIC DNA]</scope>
    <source>
        <strain evidence="7">OARG1902GOOAL</strain>
        <tissue evidence="7">Muscle</tissue>
    </source>
</reference>
<feature type="compositionally biased region" description="Low complexity" evidence="6">
    <location>
        <begin position="277"/>
        <end position="287"/>
    </location>
</feature>
<feature type="compositionally biased region" description="Polar residues" evidence="6">
    <location>
        <begin position="577"/>
        <end position="589"/>
    </location>
</feature>
<dbReference type="GO" id="GO:0005737">
    <property type="term" value="C:cytoplasm"/>
    <property type="evidence" value="ECO:0007669"/>
    <property type="project" value="TreeGrafter"/>
</dbReference>
<feature type="region of interest" description="Disordered" evidence="6">
    <location>
        <begin position="1216"/>
        <end position="1245"/>
    </location>
</feature>
<dbReference type="AlphaFoldDB" id="A0A6G1PA42"/>
<evidence type="ECO:0000256" key="5">
    <source>
        <dbReference type="SAM" id="Coils"/>
    </source>
</evidence>
<feature type="compositionally biased region" description="Low complexity" evidence="6">
    <location>
        <begin position="591"/>
        <end position="604"/>
    </location>
</feature>
<keyword evidence="3 5" id="KW-0175">Coiled coil</keyword>
<feature type="compositionally biased region" description="Low complexity" evidence="6">
    <location>
        <begin position="667"/>
        <end position="677"/>
    </location>
</feature>
<feature type="compositionally biased region" description="Polar residues" evidence="6">
    <location>
        <begin position="1222"/>
        <end position="1236"/>
    </location>
</feature>
<feature type="compositionally biased region" description="Acidic residues" evidence="6">
    <location>
        <begin position="191"/>
        <end position="201"/>
    </location>
</feature>
<feature type="region of interest" description="Disordered" evidence="6">
    <location>
        <begin position="225"/>
        <end position="287"/>
    </location>
</feature>
<feature type="compositionally biased region" description="Basic residues" evidence="6">
    <location>
        <begin position="476"/>
        <end position="485"/>
    </location>
</feature>
<proteinExistence type="inferred from homology"/>
<feature type="compositionally biased region" description="Low complexity" evidence="6">
    <location>
        <begin position="504"/>
        <end position="517"/>
    </location>
</feature>
<feature type="compositionally biased region" description="Polar residues" evidence="6">
    <location>
        <begin position="615"/>
        <end position="626"/>
    </location>
</feature>
<feature type="compositionally biased region" description="Polar residues" evidence="6">
    <location>
        <begin position="739"/>
        <end position="760"/>
    </location>
</feature>
<evidence type="ECO:0000256" key="4">
    <source>
        <dbReference type="ARBA" id="ARBA00023242"/>
    </source>
</evidence>
<dbReference type="GO" id="GO:0005634">
    <property type="term" value="C:nucleus"/>
    <property type="evidence" value="ECO:0007669"/>
    <property type="project" value="UniProtKB-SubCell"/>
</dbReference>
<keyword evidence="8" id="KW-1185">Reference proteome</keyword>
<dbReference type="Proteomes" id="UP000503349">
    <property type="component" value="Chromosome 3"/>
</dbReference>
<evidence type="ECO:0000256" key="2">
    <source>
        <dbReference type="ARBA" id="ARBA00007585"/>
    </source>
</evidence>